<evidence type="ECO:0000313" key="2">
    <source>
        <dbReference type="Proteomes" id="UP001196843"/>
    </source>
</evidence>
<comment type="caution">
    <text evidence="1">The sequence shown here is derived from an EMBL/GenBank/DDBJ whole genome shotgun (WGS) entry which is preliminary data.</text>
</comment>
<reference evidence="1 2" key="1">
    <citation type="journal article" date="2021" name="MBio">
        <title>Poor Competitiveness of Bradyrhizobium in Pigeon Pea Root Colonization in Indian Soils.</title>
        <authorList>
            <person name="Chalasani D."/>
            <person name="Basu A."/>
            <person name="Pullabhotla S.V.S.R.N."/>
            <person name="Jorrin B."/>
            <person name="Neal A.L."/>
            <person name="Poole P.S."/>
            <person name="Podile A.R."/>
            <person name="Tkacz A."/>
        </authorList>
    </citation>
    <scope>NUCLEOTIDE SEQUENCE [LARGE SCALE GENOMIC DNA]</scope>
    <source>
        <strain evidence="1 2">HU14</strain>
    </source>
</reference>
<dbReference type="EMBL" id="JAEUAW010000001">
    <property type="protein sequence ID" value="MBW9092203.1"/>
    <property type="molecule type" value="Genomic_DNA"/>
</dbReference>
<sequence>MNDALPQPADLAGTVDERQRLLASLPAESLSARWLRRQLDNALSAWAATETAFDISEDARVDY</sequence>
<accession>A0ABS7HHK2</accession>
<keyword evidence="2" id="KW-1185">Reference proteome</keyword>
<organism evidence="1 2">
    <name type="scientific">Microbacterium jejuense</name>
    <dbReference type="NCBI Taxonomy" id="1263637"/>
    <lineage>
        <taxon>Bacteria</taxon>
        <taxon>Bacillati</taxon>
        <taxon>Actinomycetota</taxon>
        <taxon>Actinomycetes</taxon>
        <taxon>Micrococcales</taxon>
        <taxon>Microbacteriaceae</taxon>
        <taxon>Microbacterium</taxon>
    </lineage>
</organism>
<dbReference type="RefSeq" id="WP_220298963.1">
    <property type="nucleotide sequence ID" value="NZ_JAEUAW010000001.1"/>
</dbReference>
<gene>
    <name evidence="1" type="ORF">JNB62_00735</name>
</gene>
<dbReference type="Proteomes" id="UP001196843">
    <property type="component" value="Unassembled WGS sequence"/>
</dbReference>
<proteinExistence type="predicted"/>
<evidence type="ECO:0000313" key="1">
    <source>
        <dbReference type="EMBL" id="MBW9092203.1"/>
    </source>
</evidence>
<protein>
    <submittedName>
        <fullName evidence="1">Uncharacterized protein</fullName>
    </submittedName>
</protein>
<name>A0ABS7HHK2_9MICO</name>